<dbReference type="InterPro" id="IPR040921">
    <property type="entry name" value="Peptidase_S66C"/>
</dbReference>
<evidence type="ECO:0000256" key="2">
    <source>
        <dbReference type="ARBA" id="ARBA00022645"/>
    </source>
</evidence>
<keyword evidence="4" id="KW-0378">Hydrolase</keyword>
<feature type="active site" description="Charge relay system" evidence="6">
    <location>
        <position position="230"/>
    </location>
</feature>
<comment type="caution">
    <text evidence="9">The sequence shown here is derived from an EMBL/GenBank/DDBJ whole genome shotgun (WGS) entry which is preliminary data.</text>
</comment>
<evidence type="ECO:0000313" key="9">
    <source>
        <dbReference type="EMBL" id="TDT72021.1"/>
    </source>
</evidence>
<feature type="domain" description="LD-carboxypeptidase C-terminal" evidence="8">
    <location>
        <begin position="200"/>
        <end position="311"/>
    </location>
</feature>
<dbReference type="Gene3D" id="3.40.50.10740">
    <property type="entry name" value="Class I glutamine amidotransferase-like"/>
    <property type="match status" value="1"/>
</dbReference>
<evidence type="ECO:0000256" key="1">
    <source>
        <dbReference type="ARBA" id="ARBA00010233"/>
    </source>
</evidence>
<keyword evidence="2 9" id="KW-0121">Carboxypeptidase</keyword>
<organism evidence="9 10">
    <name type="scientific">Hypnocyclicus thermotrophus</name>
    <dbReference type="NCBI Taxonomy" id="1627895"/>
    <lineage>
        <taxon>Bacteria</taxon>
        <taxon>Fusobacteriati</taxon>
        <taxon>Fusobacteriota</taxon>
        <taxon>Fusobacteriia</taxon>
        <taxon>Fusobacteriales</taxon>
        <taxon>Fusobacteriaceae</taxon>
        <taxon>Hypnocyclicus</taxon>
    </lineage>
</organism>
<proteinExistence type="inferred from homology"/>
<evidence type="ECO:0000256" key="3">
    <source>
        <dbReference type="ARBA" id="ARBA00022670"/>
    </source>
</evidence>
<protein>
    <submittedName>
        <fullName evidence="9">Muramoyltetrapeptide carboxypeptidase</fullName>
    </submittedName>
</protein>
<dbReference type="GO" id="GO:0004180">
    <property type="term" value="F:carboxypeptidase activity"/>
    <property type="evidence" value="ECO:0007669"/>
    <property type="project" value="UniProtKB-KW"/>
</dbReference>
<dbReference type="Pfam" id="PF17676">
    <property type="entry name" value="Peptidase_S66C"/>
    <property type="match status" value="1"/>
</dbReference>
<name>A0AA46E0F3_9FUSO</name>
<dbReference type="PANTHER" id="PTHR30237">
    <property type="entry name" value="MURAMOYLTETRAPEPTIDE CARBOXYPEPTIDASE"/>
    <property type="match status" value="1"/>
</dbReference>
<dbReference type="PIRSF" id="PIRSF028757">
    <property type="entry name" value="LD-carboxypeptidase"/>
    <property type="match status" value="1"/>
</dbReference>
<comment type="similarity">
    <text evidence="1">Belongs to the peptidase S66 family.</text>
</comment>
<evidence type="ECO:0000256" key="4">
    <source>
        <dbReference type="ARBA" id="ARBA00022801"/>
    </source>
</evidence>
<dbReference type="Gene3D" id="3.50.30.60">
    <property type="entry name" value="LD-carboxypeptidase A C-terminal domain-like"/>
    <property type="match status" value="1"/>
</dbReference>
<feature type="active site" description="Charge relay system" evidence="6">
    <location>
        <position position="297"/>
    </location>
</feature>
<keyword evidence="3" id="KW-0645">Protease</keyword>
<gene>
    <name evidence="9" type="ORF">EV215_0717</name>
</gene>
<evidence type="ECO:0000256" key="5">
    <source>
        <dbReference type="ARBA" id="ARBA00022825"/>
    </source>
</evidence>
<feature type="domain" description="LD-carboxypeptidase N-terminal" evidence="7">
    <location>
        <begin position="34"/>
        <end position="150"/>
    </location>
</feature>
<evidence type="ECO:0000259" key="7">
    <source>
        <dbReference type="Pfam" id="PF02016"/>
    </source>
</evidence>
<accession>A0AA46E0F3</accession>
<dbReference type="InterPro" id="IPR003507">
    <property type="entry name" value="S66_fam"/>
</dbReference>
<dbReference type="InterPro" id="IPR027461">
    <property type="entry name" value="Carboxypeptidase_A_C_sf"/>
</dbReference>
<dbReference type="EMBL" id="SOBG01000002">
    <property type="protein sequence ID" value="TDT72021.1"/>
    <property type="molecule type" value="Genomic_DNA"/>
</dbReference>
<dbReference type="Pfam" id="PF02016">
    <property type="entry name" value="Peptidase_S66"/>
    <property type="match status" value="1"/>
</dbReference>
<dbReference type="SUPFAM" id="SSF141986">
    <property type="entry name" value="LD-carboxypeptidase A C-terminal domain-like"/>
    <property type="match status" value="1"/>
</dbReference>
<feature type="active site" description="Nucleophile" evidence="6">
    <location>
        <position position="130"/>
    </location>
</feature>
<dbReference type="RefSeq" id="WP_134112608.1">
    <property type="nucleotide sequence ID" value="NZ_SOBG01000002.1"/>
</dbReference>
<keyword evidence="10" id="KW-1185">Reference proteome</keyword>
<dbReference type="GO" id="GO:0006508">
    <property type="term" value="P:proteolysis"/>
    <property type="evidence" value="ECO:0007669"/>
    <property type="project" value="UniProtKB-KW"/>
</dbReference>
<dbReference type="PANTHER" id="PTHR30237:SF2">
    <property type="entry name" value="MUREIN TETRAPEPTIDE CARBOXYPEPTIDASE"/>
    <property type="match status" value="1"/>
</dbReference>
<evidence type="ECO:0000256" key="6">
    <source>
        <dbReference type="PIRSR" id="PIRSR028757-1"/>
    </source>
</evidence>
<keyword evidence="5" id="KW-0720">Serine protease</keyword>
<dbReference type="CDD" id="cd07025">
    <property type="entry name" value="Peptidase_S66"/>
    <property type="match status" value="1"/>
</dbReference>
<dbReference type="InterPro" id="IPR040449">
    <property type="entry name" value="Peptidase_S66_N"/>
</dbReference>
<dbReference type="AlphaFoldDB" id="A0AA46E0F3"/>
<dbReference type="InterPro" id="IPR029062">
    <property type="entry name" value="Class_I_gatase-like"/>
</dbReference>
<evidence type="ECO:0000313" key="10">
    <source>
        <dbReference type="Proteomes" id="UP000294678"/>
    </source>
</evidence>
<sequence length="325" mass="36726">MNKNINLILFFIIFLQSYSLEMISPPKLNWGDTIMIIAPGTNASIDKLEKIEKNLKTLGFKVKFGKSCFINYGYLAGNDKLRLKDLHSAFLDDEVKAIIALRGGYGSIRLLDMIDYDMIRRHPKIFVGYSDITILHIALNQKAGLITYHGPMAASDFYYGLDKFTHNSFFNTILKGRKKVKIKNPEGEEMKTLVSGQTVGQVVGGNLTMIVATLGTPYEINTKDKIFFIEESGSKLYKIDRMLNQLKLAGKFKDAKGVIFGDFKETHEEDTLFKLKEVLKIAINGKKPIIYNVKIGHSKPKITFPLGAKIYLDSEKKIIKIIDDI</sequence>
<dbReference type="InterPro" id="IPR027478">
    <property type="entry name" value="LdcA_N"/>
</dbReference>
<dbReference type="Proteomes" id="UP000294678">
    <property type="component" value="Unassembled WGS sequence"/>
</dbReference>
<reference evidence="9 10" key="1">
    <citation type="submission" date="2019-03" db="EMBL/GenBank/DDBJ databases">
        <title>Genomic Encyclopedia of Type Strains, Phase IV (KMG-IV): sequencing the most valuable type-strain genomes for metagenomic binning, comparative biology and taxonomic classification.</title>
        <authorList>
            <person name="Goeker M."/>
        </authorList>
    </citation>
    <scope>NUCLEOTIDE SEQUENCE [LARGE SCALE GENOMIC DNA]</scope>
    <source>
        <strain evidence="9 10">DSM 100055</strain>
    </source>
</reference>
<evidence type="ECO:0000259" key="8">
    <source>
        <dbReference type="Pfam" id="PF17676"/>
    </source>
</evidence>
<dbReference type="SUPFAM" id="SSF52317">
    <property type="entry name" value="Class I glutamine amidotransferase-like"/>
    <property type="match status" value="1"/>
</dbReference>
<dbReference type="GO" id="GO:0008236">
    <property type="term" value="F:serine-type peptidase activity"/>
    <property type="evidence" value="ECO:0007669"/>
    <property type="project" value="UniProtKB-KW"/>
</dbReference>